<comment type="caution">
    <text evidence="1">The sequence shown here is derived from an EMBL/GenBank/DDBJ whole genome shotgun (WGS) entry which is preliminary data.</text>
</comment>
<evidence type="ECO:0000313" key="2">
    <source>
        <dbReference type="Proteomes" id="UP001162992"/>
    </source>
</evidence>
<evidence type="ECO:0000313" key="1">
    <source>
        <dbReference type="EMBL" id="KAJ7535797.1"/>
    </source>
</evidence>
<sequence length="242" mass="26828">MKTLHGGSRSTSGMESSSTEEASAPNSHYRTIISDYCTNDLSDGHFNHKPLWSDLESPSILQLKGFGLTQLIAQTLLLRQNLLLACNGRLHSKILDKPESNMNEQRISYMKEGLETFEKVVDGIFPCLLAIQEDGASTLPTDDKDTSVPSNQNQKSRGRNSLSEPPEANEVCLLKGCDNDLINNTTVHHKTVETEPSTLVPITEETTKLQILHHSSQVPKPTTDDVVDVRFIMLSLKTNRSK</sequence>
<proteinExistence type="predicted"/>
<name>A0ACC2C197_DIPCM</name>
<accession>A0ACC2C197</accession>
<dbReference type="Proteomes" id="UP001162992">
    <property type="component" value="Chromosome 12"/>
</dbReference>
<gene>
    <name evidence="1" type="ORF">O6H91_12G046300</name>
</gene>
<protein>
    <submittedName>
        <fullName evidence="1">Uncharacterized protein</fullName>
    </submittedName>
</protein>
<organism evidence="1 2">
    <name type="scientific">Diphasiastrum complanatum</name>
    <name type="common">Issler's clubmoss</name>
    <name type="synonym">Lycopodium complanatum</name>
    <dbReference type="NCBI Taxonomy" id="34168"/>
    <lineage>
        <taxon>Eukaryota</taxon>
        <taxon>Viridiplantae</taxon>
        <taxon>Streptophyta</taxon>
        <taxon>Embryophyta</taxon>
        <taxon>Tracheophyta</taxon>
        <taxon>Lycopodiopsida</taxon>
        <taxon>Lycopodiales</taxon>
        <taxon>Lycopodiaceae</taxon>
        <taxon>Lycopodioideae</taxon>
        <taxon>Diphasiastrum</taxon>
    </lineage>
</organism>
<keyword evidence="2" id="KW-1185">Reference proteome</keyword>
<dbReference type="EMBL" id="CM055103">
    <property type="protein sequence ID" value="KAJ7535797.1"/>
    <property type="molecule type" value="Genomic_DNA"/>
</dbReference>
<reference evidence="2" key="1">
    <citation type="journal article" date="2024" name="Proc. Natl. Acad. Sci. U.S.A.">
        <title>Extraordinary preservation of gene collinearity over three hundred million years revealed in homosporous lycophytes.</title>
        <authorList>
            <person name="Li C."/>
            <person name="Wickell D."/>
            <person name="Kuo L.Y."/>
            <person name="Chen X."/>
            <person name="Nie B."/>
            <person name="Liao X."/>
            <person name="Peng D."/>
            <person name="Ji J."/>
            <person name="Jenkins J."/>
            <person name="Williams M."/>
            <person name="Shu S."/>
            <person name="Plott C."/>
            <person name="Barry K."/>
            <person name="Rajasekar S."/>
            <person name="Grimwood J."/>
            <person name="Han X."/>
            <person name="Sun S."/>
            <person name="Hou Z."/>
            <person name="He W."/>
            <person name="Dai G."/>
            <person name="Sun C."/>
            <person name="Schmutz J."/>
            <person name="Leebens-Mack J.H."/>
            <person name="Li F.W."/>
            <person name="Wang L."/>
        </authorList>
    </citation>
    <scope>NUCLEOTIDE SEQUENCE [LARGE SCALE GENOMIC DNA]</scope>
    <source>
        <strain evidence="2">cv. PW_Plant_1</strain>
    </source>
</reference>